<proteinExistence type="predicted"/>
<organism evidence="2 3">
    <name type="scientific">Dictyobacter kobayashii</name>
    <dbReference type="NCBI Taxonomy" id="2014872"/>
    <lineage>
        <taxon>Bacteria</taxon>
        <taxon>Bacillati</taxon>
        <taxon>Chloroflexota</taxon>
        <taxon>Ktedonobacteria</taxon>
        <taxon>Ktedonobacterales</taxon>
        <taxon>Dictyobacteraceae</taxon>
        <taxon>Dictyobacter</taxon>
    </lineage>
</organism>
<evidence type="ECO:0000313" key="3">
    <source>
        <dbReference type="Proteomes" id="UP000287188"/>
    </source>
</evidence>
<evidence type="ECO:0000313" key="2">
    <source>
        <dbReference type="EMBL" id="GCE17050.1"/>
    </source>
</evidence>
<dbReference type="EMBL" id="BIFS01000001">
    <property type="protein sequence ID" value="GCE17050.1"/>
    <property type="molecule type" value="Genomic_DNA"/>
</dbReference>
<keyword evidence="3" id="KW-1185">Reference proteome</keyword>
<feature type="domain" description="ThuA-like" evidence="1">
    <location>
        <begin position="2"/>
        <end position="212"/>
    </location>
</feature>
<gene>
    <name evidence="2" type="ORF">KDK_08500</name>
</gene>
<name>A0A402AD72_9CHLR</name>
<dbReference type="PANTHER" id="PTHR40469">
    <property type="entry name" value="SECRETED GLYCOSYL HYDROLASE"/>
    <property type="match status" value="1"/>
</dbReference>
<dbReference type="Proteomes" id="UP000287188">
    <property type="component" value="Unassembled WGS sequence"/>
</dbReference>
<comment type="caution">
    <text evidence="2">The sequence shown here is derived from an EMBL/GenBank/DDBJ whole genome shotgun (WGS) entry which is preliminary data.</text>
</comment>
<dbReference type="AlphaFoldDB" id="A0A402AD72"/>
<dbReference type="PANTHER" id="PTHR40469:SF2">
    <property type="entry name" value="GALACTOSE-BINDING DOMAIN-LIKE SUPERFAMILY PROTEIN"/>
    <property type="match status" value="1"/>
</dbReference>
<dbReference type="Gene3D" id="3.40.50.880">
    <property type="match status" value="1"/>
</dbReference>
<accession>A0A402AD72</accession>
<protein>
    <recommendedName>
        <fullName evidence="1">ThuA-like domain-containing protein</fullName>
    </recommendedName>
</protein>
<evidence type="ECO:0000259" key="1">
    <source>
        <dbReference type="Pfam" id="PF06283"/>
    </source>
</evidence>
<dbReference type="RefSeq" id="WP_246035272.1">
    <property type="nucleotide sequence ID" value="NZ_BIFS01000001.1"/>
</dbReference>
<dbReference type="Pfam" id="PF06283">
    <property type="entry name" value="ThuA"/>
    <property type="match status" value="1"/>
</dbReference>
<dbReference type="InterPro" id="IPR029010">
    <property type="entry name" value="ThuA-like"/>
</dbReference>
<reference evidence="3" key="1">
    <citation type="submission" date="2018-12" db="EMBL/GenBank/DDBJ databases">
        <title>Tengunoibacter tsumagoiensis gen. nov., sp. nov., Dictyobacter kobayashii sp. nov., D. alpinus sp. nov., and D. joshuensis sp. nov. and description of Dictyobacteraceae fam. nov. within the order Ktedonobacterales isolated from Tengu-no-mugimeshi.</title>
        <authorList>
            <person name="Wang C.M."/>
            <person name="Zheng Y."/>
            <person name="Sakai Y."/>
            <person name="Toyoda A."/>
            <person name="Minakuchi Y."/>
            <person name="Abe K."/>
            <person name="Yokota A."/>
            <person name="Yabe S."/>
        </authorList>
    </citation>
    <scope>NUCLEOTIDE SEQUENCE [LARGE SCALE GENOMIC DNA]</scope>
    <source>
        <strain evidence="3">Uno11</strain>
    </source>
</reference>
<dbReference type="InterPro" id="IPR029062">
    <property type="entry name" value="Class_I_gatase-like"/>
</dbReference>
<dbReference type="SUPFAM" id="SSF52317">
    <property type="entry name" value="Class I glutamine amidotransferase-like"/>
    <property type="match status" value="1"/>
</dbReference>
<sequence length="217" mass="24278">MLLIFSRTTGYRHASIENGIAAIRQLGVEHHVEVQASEDSAVFTDENLARYQAVIFLSTTGNILDDAQKAAFERYIHAGGGYVGIHSASDTEYSWAWYGQLVGAYFKSHPKIAQATVHVEDAHTSSTSMLPAQWVRTDEWYNFRQNPRAHVHVLLTLDESTYQGGEMGQDHPIAWYHDFDGGRSWYTGMGHTPESFSEPLFLAHLWGGISYAAGLKQ</sequence>